<proteinExistence type="predicted"/>
<dbReference type="InterPro" id="IPR002761">
    <property type="entry name" value="Diphthami_syn_dom"/>
</dbReference>
<dbReference type="Pfam" id="PF01902">
    <property type="entry name" value="Diphthami_syn_2"/>
    <property type="match status" value="1"/>
</dbReference>
<dbReference type="Gene3D" id="3.40.50.620">
    <property type="entry name" value="HUPs"/>
    <property type="match status" value="1"/>
</dbReference>
<keyword evidence="2" id="KW-0547">Nucleotide-binding</keyword>
<name>A0ABT5SSY6_9PSEU</name>
<gene>
    <name evidence="2" type="ORF">PGB27_08030</name>
</gene>
<keyword evidence="2" id="KW-0067">ATP-binding</keyword>
<comment type="caution">
    <text evidence="2">The sequence shown here is derived from an EMBL/GenBank/DDBJ whole genome shotgun (WGS) entry which is preliminary data.</text>
</comment>
<organism evidence="2 3">
    <name type="scientific">Actinomycetospora lemnae</name>
    <dbReference type="NCBI Taxonomy" id="3019891"/>
    <lineage>
        <taxon>Bacteria</taxon>
        <taxon>Bacillati</taxon>
        <taxon>Actinomycetota</taxon>
        <taxon>Actinomycetes</taxon>
        <taxon>Pseudonocardiales</taxon>
        <taxon>Pseudonocardiaceae</taxon>
        <taxon>Actinomycetospora</taxon>
    </lineage>
</organism>
<sequence length="221" mass="22907">MTDRAWMSWSGGKDGAFALAAARADPGVEVAGLHTTVRAGGAGSEVAASYVPLALVRAQAAALGLPLATVELPAPCPDDVYEERTRASWARLRGDGATQVLYGDLFLADIRAFREQALEGTGLAARFPLWGRPTASLAREMLAAGVRAVVVCVDPARVPPACVGRAWDAELLAELPDGVDPCGENGEFHTLVTDGPGFARPVPATVTGTAERDGFVTAVLA</sequence>
<dbReference type="Gene3D" id="3.90.1490.10">
    <property type="entry name" value="putative n-type atp pyrophosphatase, domain 2"/>
    <property type="match status" value="1"/>
</dbReference>
<evidence type="ECO:0000313" key="3">
    <source>
        <dbReference type="Proteomes" id="UP001300763"/>
    </source>
</evidence>
<evidence type="ECO:0000259" key="1">
    <source>
        <dbReference type="Pfam" id="PF01902"/>
    </source>
</evidence>
<feature type="domain" description="Diphthamide synthase" evidence="1">
    <location>
        <begin position="8"/>
        <end position="199"/>
    </location>
</feature>
<dbReference type="GO" id="GO:0005524">
    <property type="term" value="F:ATP binding"/>
    <property type="evidence" value="ECO:0007669"/>
    <property type="project" value="UniProtKB-KW"/>
</dbReference>
<dbReference type="Proteomes" id="UP001300763">
    <property type="component" value="Unassembled WGS sequence"/>
</dbReference>
<dbReference type="EMBL" id="JAQZAO010000003">
    <property type="protein sequence ID" value="MDD7965296.1"/>
    <property type="molecule type" value="Genomic_DNA"/>
</dbReference>
<dbReference type="RefSeq" id="WP_274199838.1">
    <property type="nucleotide sequence ID" value="NZ_JAQZAO010000003.1"/>
</dbReference>
<protein>
    <submittedName>
        <fullName evidence="2">ATP-binding protein</fullName>
    </submittedName>
</protein>
<dbReference type="InterPro" id="IPR014729">
    <property type="entry name" value="Rossmann-like_a/b/a_fold"/>
</dbReference>
<evidence type="ECO:0000313" key="2">
    <source>
        <dbReference type="EMBL" id="MDD7965296.1"/>
    </source>
</evidence>
<dbReference type="SUPFAM" id="SSF52402">
    <property type="entry name" value="Adenine nucleotide alpha hydrolases-like"/>
    <property type="match status" value="1"/>
</dbReference>
<accession>A0ABT5SSY6</accession>
<reference evidence="2 3" key="1">
    <citation type="submission" date="2023-02" db="EMBL/GenBank/DDBJ databases">
        <title>Genome sequencing required for Actinomycetospora new species description.</title>
        <authorList>
            <person name="Saimee Y."/>
            <person name="Duangmal K."/>
        </authorList>
    </citation>
    <scope>NUCLEOTIDE SEQUENCE [LARGE SCALE GENOMIC DNA]</scope>
    <source>
        <strain evidence="2 3">DW7H6</strain>
    </source>
</reference>
<keyword evidence="3" id="KW-1185">Reference proteome</keyword>